<comment type="caution">
    <text evidence="2">The sequence shown here is derived from an EMBL/GenBank/DDBJ whole genome shotgun (WGS) entry which is preliminary data.</text>
</comment>
<dbReference type="AlphaFoldDB" id="A0A6G4HQB3"/>
<dbReference type="SMART" id="SM00530">
    <property type="entry name" value="HTH_XRE"/>
    <property type="match status" value="1"/>
</dbReference>
<dbReference type="PROSITE" id="PS50943">
    <property type="entry name" value="HTH_CROC1"/>
    <property type="match status" value="1"/>
</dbReference>
<dbReference type="InterPro" id="IPR010982">
    <property type="entry name" value="Lambda_DNA-bd_dom_sf"/>
</dbReference>
<dbReference type="Gene3D" id="1.10.260.40">
    <property type="entry name" value="lambda repressor-like DNA-binding domains"/>
    <property type="match status" value="1"/>
</dbReference>
<organism evidence="2">
    <name type="scientific">Clostridium botulinum</name>
    <dbReference type="NCBI Taxonomy" id="1491"/>
    <lineage>
        <taxon>Bacteria</taxon>
        <taxon>Bacillati</taxon>
        <taxon>Bacillota</taxon>
        <taxon>Clostridia</taxon>
        <taxon>Eubacteriales</taxon>
        <taxon>Clostridiaceae</taxon>
        <taxon>Clostridium</taxon>
    </lineage>
</organism>
<gene>
    <name evidence="2" type="ORF">FDG29_04105</name>
</gene>
<dbReference type="InterPro" id="IPR001387">
    <property type="entry name" value="Cro/C1-type_HTH"/>
</dbReference>
<reference evidence="2" key="1">
    <citation type="submission" date="2019-04" db="EMBL/GenBank/DDBJ databases">
        <title>Genome sequencing of Clostridium botulinum Groups I-IV and Clostridium butyricum.</title>
        <authorList>
            <person name="Brunt J."/>
            <person name="Van Vliet A.H.M."/>
            <person name="Stringer S.C."/>
            <person name="Carter A.T."/>
            <person name="Peck M.W."/>
        </authorList>
    </citation>
    <scope>NUCLEOTIDE SEQUENCE</scope>
    <source>
        <strain evidence="2">751/1</strain>
    </source>
</reference>
<dbReference type="CDD" id="cd00093">
    <property type="entry name" value="HTH_XRE"/>
    <property type="match status" value="1"/>
</dbReference>
<dbReference type="RefSeq" id="WP_085296185.1">
    <property type="nucleotide sequence ID" value="NZ_MWJE01000147.1"/>
</dbReference>
<accession>A0A6G4HQB3</accession>
<protein>
    <submittedName>
        <fullName evidence="2">Helix-turn-helix transcriptional regulator</fullName>
    </submittedName>
</protein>
<dbReference type="SUPFAM" id="SSF47413">
    <property type="entry name" value="lambda repressor-like DNA-binding domains"/>
    <property type="match status" value="1"/>
</dbReference>
<sequence>MNKLKKILEHKDISPYRLAKLAGVGQATVHELVNNNREPRISTAQKISNVLDCSIEEIFFKEEE</sequence>
<dbReference type="EMBL" id="SXEU01000001">
    <property type="protein sequence ID" value="NFV15347.1"/>
    <property type="molecule type" value="Genomic_DNA"/>
</dbReference>
<name>A0A6G4HQB3_CLOBO</name>
<proteinExistence type="predicted"/>
<dbReference type="GO" id="GO:0003677">
    <property type="term" value="F:DNA binding"/>
    <property type="evidence" value="ECO:0007669"/>
    <property type="project" value="InterPro"/>
</dbReference>
<evidence type="ECO:0000313" key="2">
    <source>
        <dbReference type="EMBL" id="NFV15347.1"/>
    </source>
</evidence>
<evidence type="ECO:0000259" key="1">
    <source>
        <dbReference type="PROSITE" id="PS50943"/>
    </source>
</evidence>
<dbReference type="Pfam" id="PF13443">
    <property type="entry name" value="HTH_26"/>
    <property type="match status" value="1"/>
</dbReference>
<feature type="domain" description="HTH cro/C1-type" evidence="1">
    <location>
        <begin position="4"/>
        <end position="58"/>
    </location>
</feature>